<evidence type="ECO:0000313" key="8">
    <source>
        <dbReference type="EMBL" id="RBP92415.1"/>
    </source>
</evidence>
<dbReference type="EMBL" id="QNSF01000007">
    <property type="protein sequence ID" value="RBP92415.1"/>
    <property type="molecule type" value="Genomic_DNA"/>
</dbReference>
<dbReference type="PROSITE" id="PS00062">
    <property type="entry name" value="ALDOKETO_REDUCTASE_2"/>
    <property type="match status" value="1"/>
</dbReference>
<dbReference type="AlphaFoldDB" id="A0A366JVL2"/>
<evidence type="ECO:0000256" key="6">
    <source>
        <dbReference type="PIRSR" id="PIRSR000097-3"/>
    </source>
</evidence>
<proteinExistence type="inferred from homology"/>
<dbReference type="InterPro" id="IPR018170">
    <property type="entry name" value="Aldo/ket_reductase_CS"/>
</dbReference>
<keyword evidence="9" id="KW-1185">Reference proteome</keyword>
<dbReference type="PANTHER" id="PTHR43827:SF3">
    <property type="entry name" value="NADP-DEPENDENT OXIDOREDUCTASE DOMAIN-CONTAINING PROTEIN"/>
    <property type="match status" value="1"/>
</dbReference>
<comment type="similarity">
    <text evidence="1">Belongs to the aldo/keto reductase family.</text>
</comment>
<gene>
    <name evidence="8" type="ORF">DFO70_107351</name>
</gene>
<dbReference type="InterPro" id="IPR036812">
    <property type="entry name" value="NAD(P)_OxRdtase_dom_sf"/>
</dbReference>
<feature type="domain" description="NADP-dependent oxidoreductase" evidence="7">
    <location>
        <begin position="31"/>
        <end position="262"/>
    </location>
</feature>
<protein>
    <submittedName>
        <fullName evidence="8">Diketogulonate reductase-like aldo/keto reductase</fullName>
    </submittedName>
</protein>
<evidence type="ECO:0000256" key="3">
    <source>
        <dbReference type="ARBA" id="ARBA00023002"/>
    </source>
</evidence>
<evidence type="ECO:0000259" key="7">
    <source>
        <dbReference type="Pfam" id="PF00248"/>
    </source>
</evidence>
<evidence type="ECO:0000256" key="2">
    <source>
        <dbReference type="ARBA" id="ARBA00022857"/>
    </source>
</evidence>
<dbReference type="InterPro" id="IPR044500">
    <property type="entry name" value="AKR5G"/>
</dbReference>
<dbReference type="OrthoDB" id="9804790at2"/>
<organism evidence="8 9">
    <name type="scientific">Cytobacillus firmus</name>
    <name type="common">Bacillus firmus</name>
    <dbReference type="NCBI Taxonomy" id="1399"/>
    <lineage>
        <taxon>Bacteria</taxon>
        <taxon>Bacillati</taxon>
        <taxon>Bacillota</taxon>
        <taxon>Bacilli</taxon>
        <taxon>Bacillales</taxon>
        <taxon>Bacillaceae</taxon>
        <taxon>Cytobacillus</taxon>
    </lineage>
</organism>
<dbReference type="InterPro" id="IPR023210">
    <property type="entry name" value="NADP_OxRdtase_dom"/>
</dbReference>
<keyword evidence="2" id="KW-0521">NADP</keyword>
<dbReference type="FunFam" id="3.20.20.100:FF:000015">
    <property type="entry name" value="Oxidoreductase, aldo/keto reductase family"/>
    <property type="match status" value="1"/>
</dbReference>
<accession>A0A366JVL2</accession>
<dbReference type="PANTHER" id="PTHR43827">
    <property type="entry name" value="2,5-DIKETO-D-GLUCONIC ACID REDUCTASE"/>
    <property type="match status" value="1"/>
</dbReference>
<feature type="site" description="Lowers pKa of active site Tyr" evidence="6">
    <location>
        <position position="79"/>
    </location>
</feature>
<evidence type="ECO:0000256" key="5">
    <source>
        <dbReference type="PIRSR" id="PIRSR000097-2"/>
    </source>
</evidence>
<sequence>MKDISSTLTTLHNGVEMPQFGLGVYKVEEGQQVEDTVKNAINIGYRQIDTAAFYENEEGVGRAIKESGVPREELFITTKVWNTDQGYEQTLDAFDKSLKKLGLEYIDLYLIHWPVKEKYLETWRALEKLYRDGKVRAIGVSNFQIHHLKDIMENAAEKPAVNQVELHPLLSQEELRAFCDEHNIKVEAWSPIARGRVLENPAIKEIAEGHGKSSAQVILRWHLQNSIIVIPKSVKEERLRENANIFDFELTEEEMSQMNTLNKDQRFGPDPDRFDF</sequence>
<dbReference type="GO" id="GO:0016616">
    <property type="term" value="F:oxidoreductase activity, acting on the CH-OH group of donors, NAD or NADP as acceptor"/>
    <property type="evidence" value="ECO:0007669"/>
    <property type="project" value="UniProtKB-ARBA"/>
</dbReference>
<dbReference type="Proteomes" id="UP000252731">
    <property type="component" value="Unassembled WGS sequence"/>
</dbReference>
<name>A0A366JVL2_CYTFI</name>
<dbReference type="SUPFAM" id="SSF51430">
    <property type="entry name" value="NAD(P)-linked oxidoreductase"/>
    <property type="match status" value="1"/>
</dbReference>
<dbReference type="PIRSF" id="PIRSF000097">
    <property type="entry name" value="AKR"/>
    <property type="match status" value="1"/>
</dbReference>
<dbReference type="PRINTS" id="PR00069">
    <property type="entry name" value="ALDKETRDTASE"/>
</dbReference>
<dbReference type="InterPro" id="IPR020471">
    <property type="entry name" value="AKR"/>
</dbReference>
<evidence type="ECO:0000256" key="4">
    <source>
        <dbReference type="PIRSR" id="PIRSR000097-1"/>
    </source>
</evidence>
<dbReference type="CDD" id="cd19157">
    <property type="entry name" value="AKR_AKR5G1-3"/>
    <property type="match status" value="1"/>
</dbReference>
<evidence type="ECO:0000313" key="9">
    <source>
        <dbReference type="Proteomes" id="UP000252731"/>
    </source>
</evidence>
<dbReference type="STRING" id="1399.VL14_21510"/>
<dbReference type="PROSITE" id="PS00063">
    <property type="entry name" value="ALDOKETO_REDUCTASE_3"/>
    <property type="match status" value="1"/>
</dbReference>
<dbReference type="RefSeq" id="WP_113883522.1">
    <property type="nucleotide sequence ID" value="NZ_QNSF01000007.1"/>
</dbReference>
<feature type="binding site" evidence="5">
    <location>
        <position position="112"/>
    </location>
    <ligand>
        <name>substrate</name>
    </ligand>
</feature>
<evidence type="ECO:0000256" key="1">
    <source>
        <dbReference type="ARBA" id="ARBA00007905"/>
    </source>
</evidence>
<reference evidence="8 9" key="1">
    <citation type="submission" date="2018-06" db="EMBL/GenBank/DDBJ databases">
        <title>Freshwater and sediment microbial communities from various areas in North America, analyzing microbe dynamics in response to fracking.</title>
        <authorList>
            <person name="Lamendella R."/>
        </authorList>
    </citation>
    <scope>NUCLEOTIDE SEQUENCE [LARGE SCALE GENOMIC DNA]</scope>
    <source>
        <strain evidence="8 9">14_TX</strain>
    </source>
</reference>
<feature type="active site" description="Proton donor" evidence="4">
    <location>
        <position position="54"/>
    </location>
</feature>
<keyword evidence="3" id="KW-0560">Oxidoreductase</keyword>
<dbReference type="Pfam" id="PF00248">
    <property type="entry name" value="Aldo_ket_red"/>
    <property type="match status" value="1"/>
</dbReference>
<comment type="caution">
    <text evidence="8">The sequence shown here is derived from an EMBL/GenBank/DDBJ whole genome shotgun (WGS) entry which is preliminary data.</text>
</comment>
<dbReference type="Gene3D" id="3.20.20.100">
    <property type="entry name" value="NADP-dependent oxidoreductase domain"/>
    <property type="match status" value="1"/>
</dbReference>